<dbReference type="GO" id="GO:0043190">
    <property type="term" value="C:ATP-binding cassette (ABC) transporter complex"/>
    <property type="evidence" value="ECO:0007669"/>
    <property type="project" value="TreeGrafter"/>
</dbReference>
<dbReference type="PANTHER" id="PTHR33529">
    <property type="entry name" value="SLR0882 PROTEIN-RELATED"/>
    <property type="match status" value="1"/>
</dbReference>
<evidence type="ECO:0000256" key="3">
    <source>
        <dbReference type="ARBA" id="ARBA00022692"/>
    </source>
</evidence>
<keyword evidence="4 6" id="KW-1133">Transmembrane helix</keyword>
<gene>
    <name evidence="7" type="ORF">S01H1_52684</name>
</gene>
<keyword evidence="3 6" id="KW-0812">Transmembrane</keyword>
<dbReference type="InterPro" id="IPR005495">
    <property type="entry name" value="LptG/LptF_permease"/>
</dbReference>
<dbReference type="EMBL" id="BARS01034068">
    <property type="protein sequence ID" value="GAG18057.1"/>
    <property type="molecule type" value="Genomic_DNA"/>
</dbReference>
<feature type="transmembrane region" description="Helical" evidence="6">
    <location>
        <begin position="133"/>
        <end position="152"/>
    </location>
</feature>
<protein>
    <recommendedName>
        <fullName evidence="8">LptF/LptG family permease</fullName>
    </recommendedName>
</protein>
<proteinExistence type="predicted"/>
<comment type="caution">
    <text evidence="7">The sequence shown here is derived from an EMBL/GenBank/DDBJ whole genome shotgun (WGS) entry which is preliminary data.</text>
</comment>
<evidence type="ECO:0000256" key="2">
    <source>
        <dbReference type="ARBA" id="ARBA00022475"/>
    </source>
</evidence>
<sequence>LLMNCWYRDFQDNRPTNFERRETLEFLDVEDQRYFIKEWKDSDQLNYGELSSYIDDIEEKGFETVQYKVDLNYKVSFPLAGLVMTLLGIPFAFSMGKRGTLVGVGLSLLFAMIYWGAMGIFKSLGYIHFLSPFLAAWGPNLFFGLIGLYLIFNLRT</sequence>
<evidence type="ECO:0008006" key="8">
    <source>
        <dbReference type="Google" id="ProtNLM"/>
    </source>
</evidence>
<evidence type="ECO:0000256" key="5">
    <source>
        <dbReference type="ARBA" id="ARBA00023136"/>
    </source>
</evidence>
<dbReference type="GO" id="GO:0015920">
    <property type="term" value="P:lipopolysaccharide transport"/>
    <property type="evidence" value="ECO:0007669"/>
    <property type="project" value="TreeGrafter"/>
</dbReference>
<evidence type="ECO:0000256" key="4">
    <source>
        <dbReference type="ARBA" id="ARBA00022989"/>
    </source>
</evidence>
<keyword evidence="5 6" id="KW-0472">Membrane</keyword>
<accession>X0W422</accession>
<dbReference type="PANTHER" id="PTHR33529:SF6">
    <property type="entry name" value="YJGP_YJGQ FAMILY PERMEASE"/>
    <property type="match status" value="1"/>
</dbReference>
<keyword evidence="2" id="KW-1003">Cell membrane</keyword>
<dbReference type="Pfam" id="PF03739">
    <property type="entry name" value="LptF_LptG"/>
    <property type="match status" value="1"/>
</dbReference>
<feature type="transmembrane region" description="Helical" evidence="6">
    <location>
        <begin position="75"/>
        <end position="93"/>
    </location>
</feature>
<evidence type="ECO:0000256" key="1">
    <source>
        <dbReference type="ARBA" id="ARBA00004651"/>
    </source>
</evidence>
<evidence type="ECO:0000256" key="6">
    <source>
        <dbReference type="SAM" id="Phobius"/>
    </source>
</evidence>
<name>X0W422_9ZZZZ</name>
<dbReference type="AlphaFoldDB" id="X0W422"/>
<reference evidence="7" key="1">
    <citation type="journal article" date="2014" name="Front. Microbiol.">
        <title>High frequency of phylogenetically diverse reductive dehalogenase-homologous genes in deep subseafloor sedimentary metagenomes.</title>
        <authorList>
            <person name="Kawai M."/>
            <person name="Futagami T."/>
            <person name="Toyoda A."/>
            <person name="Takaki Y."/>
            <person name="Nishi S."/>
            <person name="Hori S."/>
            <person name="Arai W."/>
            <person name="Tsubouchi T."/>
            <person name="Morono Y."/>
            <person name="Uchiyama I."/>
            <person name="Ito T."/>
            <person name="Fujiyama A."/>
            <person name="Inagaki F."/>
            <person name="Takami H."/>
        </authorList>
    </citation>
    <scope>NUCLEOTIDE SEQUENCE</scope>
    <source>
        <strain evidence="7">Expedition CK06-06</strain>
    </source>
</reference>
<organism evidence="7">
    <name type="scientific">marine sediment metagenome</name>
    <dbReference type="NCBI Taxonomy" id="412755"/>
    <lineage>
        <taxon>unclassified sequences</taxon>
        <taxon>metagenomes</taxon>
        <taxon>ecological metagenomes</taxon>
    </lineage>
</organism>
<evidence type="ECO:0000313" key="7">
    <source>
        <dbReference type="EMBL" id="GAG18057.1"/>
    </source>
</evidence>
<comment type="subcellular location">
    <subcellularLocation>
        <location evidence="1">Cell membrane</location>
        <topology evidence="1">Multi-pass membrane protein</topology>
    </subcellularLocation>
</comment>
<feature type="non-terminal residue" evidence="7">
    <location>
        <position position="1"/>
    </location>
</feature>
<feature type="transmembrane region" description="Helical" evidence="6">
    <location>
        <begin position="100"/>
        <end position="121"/>
    </location>
</feature>